<gene>
    <name evidence="2" type="ORF">CHC_T00009571001</name>
</gene>
<dbReference type="RefSeq" id="XP_005716169.1">
    <property type="nucleotide sequence ID" value="XM_005716112.1"/>
</dbReference>
<sequence length="260" mass="27384">MLENKPLAVVTASTAGIGLSAAMALAKSGMHVVVSSRKAENVSQAVALINDAYGPDAASGIPCHVGNKANREALVAFAASRSAHIRALVLNAAVSTAYGPIFNISEDQWDKMFDINLKAAFFLVKDFNDMLTAGSSVTFITSIAAYNPIPGLGAYSITKTALLGMCKTLSVELARDGIRVNAIAPGLIQTKFSEKLWKHKDQGKGEAMESNKISKFLHIPMRRIGMPNDIGGVVAFLVSEDAAYITGETIVVAGGITSKL</sequence>
<keyword evidence="3" id="KW-1185">Reference proteome</keyword>
<dbReference type="PRINTS" id="PR00081">
    <property type="entry name" value="GDHRDH"/>
</dbReference>
<proteinExistence type="inferred from homology"/>
<dbReference type="GeneID" id="17323886"/>
<evidence type="ECO:0000256" key="1">
    <source>
        <dbReference type="ARBA" id="ARBA00006484"/>
    </source>
</evidence>
<comment type="similarity">
    <text evidence="1">Belongs to the short-chain dehydrogenases/reductases (SDR) family.</text>
</comment>
<dbReference type="AlphaFoldDB" id="R7QFZ8"/>
<accession>R7QFZ8</accession>
<dbReference type="Gene3D" id="3.40.50.720">
    <property type="entry name" value="NAD(P)-binding Rossmann-like Domain"/>
    <property type="match status" value="1"/>
</dbReference>
<dbReference type="KEGG" id="ccp:CHC_T00009571001"/>
<dbReference type="InterPro" id="IPR002347">
    <property type="entry name" value="SDR_fam"/>
</dbReference>
<reference evidence="3" key="1">
    <citation type="journal article" date="2013" name="Proc. Natl. Acad. Sci. U.S.A.">
        <title>Genome structure and metabolic features in the red seaweed Chondrus crispus shed light on evolution of the Archaeplastida.</title>
        <authorList>
            <person name="Collen J."/>
            <person name="Porcel B."/>
            <person name="Carre W."/>
            <person name="Ball S.G."/>
            <person name="Chaparro C."/>
            <person name="Tonon T."/>
            <person name="Barbeyron T."/>
            <person name="Michel G."/>
            <person name="Noel B."/>
            <person name="Valentin K."/>
            <person name="Elias M."/>
            <person name="Artiguenave F."/>
            <person name="Arun A."/>
            <person name="Aury J.M."/>
            <person name="Barbosa-Neto J.F."/>
            <person name="Bothwell J.H."/>
            <person name="Bouget F.Y."/>
            <person name="Brillet L."/>
            <person name="Cabello-Hurtado F."/>
            <person name="Capella-Gutierrez S."/>
            <person name="Charrier B."/>
            <person name="Cladiere L."/>
            <person name="Cock J.M."/>
            <person name="Coelho S.M."/>
            <person name="Colleoni C."/>
            <person name="Czjzek M."/>
            <person name="Da Silva C."/>
            <person name="Delage L."/>
            <person name="Denoeud F."/>
            <person name="Deschamps P."/>
            <person name="Dittami S.M."/>
            <person name="Gabaldon T."/>
            <person name="Gachon C.M."/>
            <person name="Groisillier A."/>
            <person name="Herve C."/>
            <person name="Jabbari K."/>
            <person name="Katinka M."/>
            <person name="Kloareg B."/>
            <person name="Kowalczyk N."/>
            <person name="Labadie K."/>
            <person name="Leblanc C."/>
            <person name="Lopez P.J."/>
            <person name="McLachlan D.H."/>
            <person name="Meslet-Cladiere L."/>
            <person name="Moustafa A."/>
            <person name="Nehr Z."/>
            <person name="Nyvall Collen P."/>
            <person name="Panaud O."/>
            <person name="Partensky F."/>
            <person name="Poulain J."/>
            <person name="Rensing S.A."/>
            <person name="Rousvoal S."/>
            <person name="Samson G."/>
            <person name="Symeonidi A."/>
            <person name="Weissenbach J."/>
            <person name="Zambounis A."/>
            <person name="Wincker P."/>
            <person name="Boyen C."/>
        </authorList>
    </citation>
    <scope>NUCLEOTIDE SEQUENCE [LARGE SCALE GENOMIC DNA]</scope>
    <source>
        <strain evidence="3">cv. Stackhouse</strain>
    </source>
</reference>
<dbReference type="PANTHER" id="PTHR43943">
    <property type="entry name" value="DEHYDROGENASE/REDUCTASE (SDR FAMILY) MEMBER 4"/>
    <property type="match status" value="1"/>
</dbReference>
<protein>
    <submittedName>
        <fullName evidence="2">Dehydrogenase/reductase SDR family member 4</fullName>
    </submittedName>
</protein>
<dbReference type="SUPFAM" id="SSF51735">
    <property type="entry name" value="NAD(P)-binding Rossmann-fold domains"/>
    <property type="match status" value="1"/>
</dbReference>
<dbReference type="PROSITE" id="PS00061">
    <property type="entry name" value="ADH_SHORT"/>
    <property type="match status" value="1"/>
</dbReference>
<dbReference type="EMBL" id="HG001774">
    <property type="protein sequence ID" value="CDF36350.1"/>
    <property type="molecule type" value="Genomic_DNA"/>
</dbReference>
<dbReference type="OMA" id="GALPHMY"/>
<organism evidence="2 3">
    <name type="scientific">Chondrus crispus</name>
    <name type="common">Carrageen Irish moss</name>
    <name type="synonym">Polymorpha crispa</name>
    <dbReference type="NCBI Taxonomy" id="2769"/>
    <lineage>
        <taxon>Eukaryota</taxon>
        <taxon>Rhodophyta</taxon>
        <taxon>Florideophyceae</taxon>
        <taxon>Rhodymeniophycidae</taxon>
        <taxon>Gigartinales</taxon>
        <taxon>Gigartinaceae</taxon>
        <taxon>Chondrus</taxon>
    </lineage>
</organism>
<dbReference type="Gramene" id="CDF36350">
    <property type="protein sequence ID" value="CDF36350"/>
    <property type="gene ID" value="CHC_T00009571001"/>
</dbReference>
<evidence type="ECO:0000313" key="2">
    <source>
        <dbReference type="EMBL" id="CDF36350.1"/>
    </source>
</evidence>
<dbReference type="Pfam" id="PF13561">
    <property type="entry name" value="adh_short_C2"/>
    <property type="match status" value="1"/>
</dbReference>
<dbReference type="InterPro" id="IPR020904">
    <property type="entry name" value="Sc_DH/Rdtase_CS"/>
</dbReference>
<name>R7QFZ8_CHOCR</name>
<dbReference type="OrthoDB" id="5302at2759"/>
<dbReference type="FunFam" id="3.40.50.720:FF:000084">
    <property type="entry name" value="Short-chain dehydrogenase reductase"/>
    <property type="match status" value="1"/>
</dbReference>
<dbReference type="STRING" id="2769.R7QFZ8"/>
<dbReference type="PANTHER" id="PTHR43943:SF2">
    <property type="entry name" value="DEHYDROGENASE_REDUCTASE 4"/>
    <property type="match status" value="1"/>
</dbReference>
<dbReference type="PhylomeDB" id="R7QFZ8"/>
<dbReference type="InterPro" id="IPR036291">
    <property type="entry name" value="NAD(P)-bd_dom_sf"/>
</dbReference>
<dbReference type="Proteomes" id="UP000012073">
    <property type="component" value="Unassembled WGS sequence"/>
</dbReference>
<evidence type="ECO:0000313" key="3">
    <source>
        <dbReference type="Proteomes" id="UP000012073"/>
    </source>
</evidence>